<name>A0A4Y7NK25_9CRUS</name>
<reference evidence="2" key="1">
    <citation type="submission" date="2018-08" db="EMBL/GenBank/DDBJ databases">
        <authorList>
            <person name="Cornetti L."/>
        </authorList>
    </citation>
    <scope>NUCLEOTIDE SEQUENCE</scope>
    <source>
        <strain evidence="2">BE-ASS</strain>
    </source>
</reference>
<dbReference type="SUPFAM" id="SSF52540">
    <property type="entry name" value="P-loop containing nucleoside triphosphate hydrolases"/>
    <property type="match status" value="1"/>
</dbReference>
<dbReference type="PANTHER" id="PTHR10513">
    <property type="entry name" value="DEOXYNUCLEOSIDE KINASE"/>
    <property type="match status" value="1"/>
</dbReference>
<dbReference type="AlphaFoldDB" id="A0A4Y7NK25"/>
<dbReference type="EMBL" id="LR023979">
    <property type="protein sequence ID" value="SVE93598.1"/>
    <property type="molecule type" value="mRNA"/>
</dbReference>
<dbReference type="InterPro" id="IPR031314">
    <property type="entry name" value="DNK_dom"/>
</dbReference>
<dbReference type="InterPro" id="IPR027417">
    <property type="entry name" value="P-loop_NTPase"/>
</dbReference>
<dbReference type="Gene3D" id="3.40.50.300">
    <property type="entry name" value="P-loop containing nucleotide triphosphate hydrolases"/>
    <property type="match status" value="1"/>
</dbReference>
<dbReference type="Pfam" id="PF01712">
    <property type="entry name" value="dNK"/>
    <property type="match status" value="1"/>
</dbReference>
<accession>A0A4Y7NK25</accession>
<sequence length="427" mass="49177">MVFLFTCRLSVKLHANTPAIANKQQLCILPQMLITRDISGKAKREGMDIAPKPPPFPYKEKYYGFFQAFLDSTTSRFDENTKLIVVDGPPASGKGALAQELAEEFGMAYFRRLKRTDRLIKPSGFNVRDLDPLLPPSCQSYDETDFLKDPCRENGGKAARLQLSRLRFNTYYYLEALAHIANTGQGQKLYVSFHFNPLLAYALGNCHVFLIGYNLYCAKRKSGIQRMLWRPHLVIYLDVPVDETRRRIEARNLPYEKDSKATSPEYLKAMEDCYKNEILKEASVFSEVLIYDWAKGGSSDVVVEDIERIDFDKYGIYDTKMQHWRLPNEWAWNFYRYKFTNRKRWFRAVLSIVPPLSTPSSYYQPNYHLGIGLEELGVEEFVEKKFWVGENPADHAANSDILKVNPNSAYFTSSSTSQVICDALDLN</sequence>
<gene>
    <name evidence="2" type="primary">EOG090X05NZ</name>
</gene>
<dbReference type="PANTHER" id="PTHR10513:SF15">
    <property type="entry name" value="NADH DEHYDROGENASE [UBIQUINONE] 1 ALPHA SUBCOMPLEX SUBUNIT 10, MITOCHONDRIAL"/>
    <property type="match status" value="1"/>
</dbReference>
<dbReference type="InterPro" id="IPR050566">
    <property type="entry name" value="Deoxyribonucleoside_kinase"/>
</dbReference>
<evidence type="ECO:0000313" key="2">
    <source>
        <dbReference type="EMBL" id="SVE93598.1"/>
    </source>
</evidence>
<organism evidence="2">
    <name type="scientific">Scapholeberis mucronata</name>
    <dbReference type="NCBI Taxonomy" id="202097"/>
    <lineage>
        <taxon>Eukaryota</taxon>
        <taxon>Metazoa</taxon>
        <taxon>Ecdysozoa</taxon>
        <taxon>Arthropoda</taxon>
        <taxon>Crustacea</taxon>
        <taxon>Branchiopoda</taxon>
        <taxon>Diplostraca</taxon>
        <taxon>Cladocera</taxon>
        <taxon>Anomopoda</taxon>
        <taxon>Daphniidae</taxon>
        <taxon>Scapholeberis</taxon>
    </lineage>
</organism>
<evidence type="ECO:0000259" key="1">
    <source>
        <dbReference type="Pfam" id="PF01712"/>
    </source>
</evidence>
<feature type="domain" description="Deoxynucleoside kinase" evidence="1">
    <location>
        <begin position="214"/>
        <end position="312"/>
    </location>
</feature>
<dbReference type="GO" id="GO:0005739">
    <property type="term" value="C:mitochondrion"/>
    <property type="evidence" value="ECO:0007669"/>
    <property type="project" value="GOC"/>
</dbReference>
<dbReference type="GO" id="GO:0006120">
    <property type="term" value="P:mitochondrial electron transport, NADH to ubiquinone"/>
    <property type="evidence" value="ECO:0007669"/>
    <property type="project" value="TreeGrafter"/>
</dbReference>
<protein>
    <submittedName>
        <fullName evidence="2">EOG090X05NZ</fullName>
    </submittedName>
</protein>
<proteinExistence type="evidence at transcript level"/>